<dbReference type="EMBL" id="HBUE01258667">
    <property type="protein sequence ID" value="CAG6557827.1"/>
    <property type="molecule type" value="Transcribed_RNA"/>
</dbReference>
<sequence length="118" mass="13452">MYCRVVWCVDLLQRRFRCTAMCSDKPYHLLLLGECVQKRATRRLLLALFLPSFPPSLSVSISASIVIVIRDEDAPAADDDDDDAAAIDVFRPLPAPASFPSNRTNKDDDHNNYYYYNH</sequence>
<organism evidence="2">
    <name type="scientific">Culex pipiens</name>
    <name type="common">House mosquito</name>
    <dbReference type="NCBI Taxonomy" id="7175"/>
    <lineage>
        <taxon>Eukaryota</taxon>
        <taxon>Metazoa</taxon>
        <taxon>Ecdysozoa</taxon>
        <taxon>Arthropoda</taxon>
        <taxon>Hexapoda</taxon>
        <taxon>Insecta</taxon>
        <taxon>Pterygota</taxon>
        <taxon>Neoptera</taxon>
        <taxon>Endopterygota</taxon>
        <taxon>Diptera</taxon>
        <taxon>Nematocera</taxon>
        <taxon>Culicoidea</taxon>
        <taxon>Culicidae</taxon>
        <taxon>Culicinae</taxon>
        <taxon>Culicini</taxon>
        <taxon>Culex</taxon>
        <taxon>Culex</taxon>
    </lineage>
</organism>
<dbReference type="EMBL" id="HBUE01037446">
    <property type="protein sequence ID" value="CAG6459387.1"/>
    <property type="molecule type" value="Transcribed_RNA"/>
</dbReference>
<keyword evidence="1" id="KW-0812">Transmembrane</keyword>
<reference evidence="2" key="1">
    <citation type="submission" date="2021-05" db="EMBL/GenBank/DDBJ databases">
        <authorList>
            <person name="Alioto T."/>
            <person name="Alioto T."/>
            <person name="Gomez Garrido J."/>
        </authorList>
    </citation>
    <scope>NUCLEOTIDE SEQUENCE</scope>
</reference>
<evidence type="ECO:0000256" key="1">
    <source>
        <dbReference type="SAM" id="Phobius"/>
    </source>
</evidence>
<evidence type="ECO:0000313" key="2">
    <source>
        <dbReference type="EMBL" id="CAG6557827.1"/>
    </source>
</evidence>
<accession>A0A8D8NA72</accession>
<name>A0A8D8NA72_CULPI</name>
<dbReference type="AlphaFoldDB" id="A0A8D8NA72"/>
<keyword evidence="1" id="KW-0472">Membrane</keyword>
<proteinExistence type="predicted"/>
<dbReference type="EMBL" id="HBUE01153626">
    <property type="protein sequence ID" value="CAG6506511.1"/>
    <property type="molecule type" value="Transcribed_RNA"/>
</dbReference>
<keyword evidence="1" id="KW-1133">Transmembrane helix</keyword>
<protein>
    <submittedName>
        <fullName evidence="2">(northern house mosquito) hypothetical protein</fullName>
    </submittedName>
</protein>
<feature type="transmembrane region" description="Helical" evidence="1">
    <location>
        <begin position="44"/>
        <end position="69"/>
    </location>
</feature>